<evidence type="ECO:0000313" key="4">
    <source>
        <dbReference type="EMBL" id="TGE21382.1"/>
    </source>
</evidence>
<evidence type="ECO:0000259" key="3">
    <source>
        <dbReference type="Pfam" id="PF19081"/>
    </source>
</evidence>
<dbReference type="Pfam" id="PF19081">
    <property type="entry name" value="Ig_7"/>
    <property type="match status" value="1"/>
</dbReference>
<dbReference type="Proteomes" id="UP000297549">
    <property type="component" value="Unassembled WGS sequence"/>
</dbReference>
<evidence type="ECO:0000259" key="2">
    <source>
        <dbReference type="Pfam" id="PF18962"/>
    </source>
</evidence>
<dbReference type="Pfam" id="PF18962">
    <property type="entry name" value="Por_Secre_tail"/>
    <property type="match status" value="1"/>
</dbReference>
<accession>A0A4Z0PY56</accession>
<proteinExistence type="predicted"/>
<dbReference type="Gene3D" id="2.160.20.10">
    <property type="entry name" value="Single-stranded right-handed beta-helix, Pectin lyase-like"/>
    <property type="match status" value="2"/>
</dbReference>
<organism evidence="4 5">
    <name type="scientific">Hymenobacter aquaticus</name>
    <dbReference type="NCBI Taxonomy" id="1867101"/>
    <lineage>
        <taxon>Bacteria</taxon>
        <taxon>Pseudomonadati</taxon>
        <taxon>Bacteroidota</taxon>
        <taxon>Cytophagia</taxon>
        <taxon>Cytophagales</taxon>
        <taxon>Hymenobacteraceae</taxon>
        <taxon>Hymenobacter</taxon>
    </lineage>
</organism>
<evidence type="ECO:0000313" key="5">
    <source>
        <dbReference type="Proteomes" id="UP000297549"/>
    </source>
</evidence>
<dbReference type="InterPro" id="IPR012334">
    <property type="entry name" value="Pectin_lyas_fold"/>
</dbReference>
<reference evidence="4 5" key="1">
    <citation type="submission" date="2019-04" db="EMBL/GenBank/DDBJ databases">
        <authorList>
            <person name="Feng G."/>
            <person name="Zhang J."/>
            <person name="Zhu H."/>
        </authorList>
    </citation>
    <scope>NUCLEOTIDE SEQUENCE [LARGE SCALE GENOMIC DNA]</scope>
    <source>
        <strain evidence="4 5">JCM 31653</strain>
    </source>
</reference>
<dbReference type="SUPFAM" id="SSF51126">
    <property type="entry name" value="Pectin lyase-like"/>
    <property type="match status" value="2"/>
</dbReference>
<dbReference type="InterPro" id="IPR006626">
    <property type="entry name" value="PbH1"/>
</dbReference>
<dbReference type="InterPro" id="IPR011050">
    <property type="entry name" value="Pectin_lyase_fold/virulence"/>
</dbReference>
<comment type="caution">
    <text evidence="4">The sequence shown here is derived from an EMBL/GenBank/DDBJ whole genome shotgun (WGS) entry which is preliminary data.</text>
</comment>
<feature type="signal peptide" evidence="1">
    <location>
        <begin position="1"/>
        <end position="19"/>
    </location>
</feature>
<sequence length="1328" mass="135052">MRLLLYPLLLLGLAHSATAQLTGTKTIDPAGSGANNYATFSAAINALNAGGVGTAGVTFQVKSGSVFAELTPAITASGTAAGRIVFQKDGTGANPRLQGVGTGATDAGLTLDGADYVTFDGIDVTDAATNTTAAQQLEFGFWLKNGATNNLVQNSTVDLNRANTTKTYGVYLQDGNNNQNRFLSNTVQDCFYGYNIDAGGTLYDAGNEIGMLPNGAPSRVLNIGVGPASVPTGIVYGIYLRTQTGAKVANTEVAGLTGTSAVYGIYSTGTSNSADIIGNRVHALTATASSAAAQAIYINNGTTHTIAGNYTYDVAATGATGFASGMDITAGTTNYVYNNFVYDIRALASTAGTSVRALSFRGGTNNYCYHNTVVLTGTPTVASNKSGAFYISGTPPVDLRNNIFVNLMTLPSGGGGVAAAFFKSTAVLTNLAPASNNNLYYAGAPSPEKPLFYGVATTPAVDQTLAQYKQRATPADQSAVTENVPFINPLTDPHLQPGAATQAESGGMALANSPLPVPTDIDGNARTVATPDLGADEGTFLVVDVSGPSIAYQRLPNTASTGNRGLGGVLITDPSGVASGTFAPRLYYKKKTDANVFTAPNDATGNGWKWVGPGASPTTSYSFTLDVSKLQSAPVAGDSIQYFVTAQDLVSPPNVSASPGAGFAATSVASISSAPTKPNGYRILATLSGLKTVGTAATADYATITAAVADLNSKELNGPLVLQLLDATYPTETYPLTLSPNTGSNATNTVLIRPAPNRGVQLTAAASTPLFIIDASYVTLEGATAGPNSGSLALTNTGTAASSGIVFVTGADVTLRGLSMLGSSPTTAYGVAFSGAANGTVRGCSIGRTAVGIQAQSNCVSFTAANNSIGSATAADKIGTSGIVITATQGFVVNGNTVAGITRAVSPSVSGIVVSGTSADGLITSNQIRDIVHTGLGISNSYGASGIRLSAAGANANVNVVNNMISDIGANGDDGVAFTPQGVYMSLGGGYRLAYNTIRLTGTVAAGTTPIAAPVAVVAGVSDVTLVNNILVNLQTATPAAGRTYALYTEAAASPLTLIDNNAYFAQSGRLAYVGGAERTTLAALRTATTQDAASVVTNPVFSLITPGDLRPVANANCNLDGKARPVAGVVVDIANNPRNASTPDIGAYEFAAAARPAPTAADKFGVQGQAIPDLTATTAPFGVAVWYADAALTQRLFAGPSFATGRTTQGTYTYYVADSLNACVSPATTVRLTIVGPNATVSALRELSLSCYPNPAHHSFTLQVEGPARTISADLLDALGRPVLHQEVRHSAAATQHPFDLRGLAKGIYLLRLSTEGQTTGRRIVLE</sequence>
<dbReference type="SMART" id="SM00710">
    <property type="entry name" value="PbH1"/>
    <property type="match status" value="12"/>
</dbReference>
<dbReference type="NCBIfam" id="TIGR04183">
    <property type="entry name" value="Por_Secre_tail"/>
    <property type="match status" value="1"/>
</dbReference>
<keyword evidence="1" id="KW-0732">Signal</keyword>
<name>A0A4Z0PY56_9BACT</name>
<keyword evidence="5" id="KW-1185">Reference proteome</keyword>
<dbReference type="EMBL" id="SRLC01000002">
    <property type="protein sequence ID" value="TGE21382.1"/>
    <property type="molecule type" value="Genomic_DNA"/>
</dbReference>
<feature type="domain" description="Secretion system C-terminal sorting" evidence="2">
    <location>
        <begin position="1253"/>
        <end position="1326"/>
    </location>
</feature>
<dbReference type="InterPro" id="IPR026444">
    <property type="entry name" value="Secre_tail"/>
</dbReference>
<dbReference type="InterPro" id="IPR044023">
    <property type="entry name" value="Ig_7"/>
</dbReference>
<feature type="domain" description="Ig-like" evidence="3">
    <location>
        <begin position="1172"/>
        <end position="1235"/>
    </location>
</feature>
<protein>
    <submittedName>
        <fullName evidence="4">T9SS type A sorting domain-containing protein</fullName>
    </submittedName>
</protein>
<gene>
    <name evidence="4" type="ORF">E5K00_13920</name>
</gene>
<feature type="chain" id="PRO_5021234693" evidence="1">
    <location>
        <begin position="20"/>
        <end position="1328"/>
    </location>
</feature>
<dbReference type="RefSeq" id="WP_135463932.1">
    <property type="nucleotide sequence ID" value="NZ_SRLC01000002.1"/>
</dbReference>
<evidence type="ECO:0000256" key="1">
    <source>
        <dbReference type="SAM" id="SignalP"/>
    </source>
</evidence>
<dbReference type="OrthoDB" id="906679at2"/>